<evidence type="ECO:0000313" key="1">
    <source>
        <dbReference type="EMBL" id="MBP1080776.1"/>
    </source>
</evidence>
<accession>A0ABS4CTC1</accession>
<dbReference type="RefSeq" id="WP_211086084.1">
    <property type="nucleotide sequence ID" value="NZ_JAFDST010000001.1"/>
</dbReference>
<name>A0ABS4CTC1_9BACI</name>
<keyword evidence="2" id="KW-1185">Reference proteome</keyword>
<comment type="caution">
    <text evidence="1">The sequence shown here is derived from an EMBL/GenBank/DDBJ whole genome shotgun (WGS) entry which is preliminary data.</text>
</comment>
<sequence length="415" mass="48920">MRYGYSTNIKVFYQSGDLSSYLTQLEQSVVDSIRNEKEDYILNVNEEEYISYWENQLKVEPLNIQFDNAYANQKEEMIRAENYPRDFYVIGGKSYPRMVVYFHLPIEGNVDLIRYTPSTRLVWTQEMQLLDKELVFKKIQFRDDVEELNREFESVTRSLRTMQEYVNNDVLNFNNSLRRKIQNAFNTRKEEMLKRRNLLAGLKVPIKKSESVSNTFSIPSPKIRKKITVKPVVTDVGFKPEPSLDMETYKEILKIINGMGKEFERKPSVYSDKGEEQLRDHFLMLLEPNFEGSATGETFNKKGKTDILLRHENNNVFIAECKFWKGKGSYIKTIDQLLSYLTWRDSKAAVIMFVRNKEFSSVIDIVEKETPNHANYLGYVNKDDETWLNYRFHINGDPNREVKLAVMLYHIPIVE</sequence>
<proteinExistence type="predicted"/>
<gene>
    <name evidence="1" type="ORF">JOC74_001264</name>
</gene>
<dbReference type="EMBL" id="JAFDST010000001">
    <property type="protein sequence ID" value="MBP1080776.1"/>
    <property type="molecule type" value="Genomic_DNA"/>
</dbReference>
<dbReference type="Proteomes" id="UP000674416">
    <property type="component" value="Unassembled WGS sequence"/>
</dbReference>
<evidence type="ECO:0008006" key="3">
    <source>
        <dbReference type="Google" id="ProtNLM"/>
    </source>
</evidence>
<reference evidence="1 2" key="1">
    <citation type="submission" date="2021-01" db="EMBL/GenBank/DDBJ databases">
        <title>Genomic Encyclopedia of Type Strains, Phase IV (KMG-IV): sequencing the most valuable type-strain genomes for metagenomic binning, comparative biology and taxonomic classification.</title>
        <authorList>
            <person name="Goeker M."/>
        </authorList>
    </citation>
    <scope>NUCLEOTIDE SEQUENCE [LARGE SCALE GENOMIC DNA]</scope>
    <source>
        <strain evidence="1 2">DSM 103394</strain>
    </source>
</reference>
<protein>
    <recommendedName>
        <fullName evidence="3">Restriction endonuclease type IV Mrr domain-containing protein</fullName>
    </recommendedName>
</protein>
<organism evidence="1 2">
    <name type="scientific">Bacillus capparidis</name>
    <dbReference type="NCBI Taxonomy" id="1840411"/>
    <lineage>
        <taxon>Bacteria</taxon>
        <taxon>Bacillati</taxon>
        <taxon>Bacillota</taxon>
        <taxon>Bacilli</taxon>
        <taxon>Bacillales</taxon>
        <taxon>Bacillaceae</taxon>
        <taxon>Bacillus</taxon>
    </lineage>
</organism>
<evidence type="ECO:0000313" key="2">
    <source>
        <dbReference type="Proteomes" id="UP000674416"/>
    </source>
</evidence>